<accession>A0AAW0AIX0</accession>
<gene>
    <name evidence="1" type="ORF">R3P38DRAFT_2789896</name>
</gene>
<organism evidence="1 2">
    <name type="scientific">Favolaschia claudopus</name>
    <dbReference type="NCBI Taxonomy" id="2862362"/>
    <lineage>
        <taxon>Eukaryota</taxon>
        <taxon>Fungi</taxon>
        <taxon>Dikarya</taxon>
        <taxon>Basidiomycota</taxon>
        <taxon>Agaricomycotina</taxon>
        <taxon>Agaricomycetes</taxon>
        <taxon>Agaricomycetidae</taxon>
        <taxon>Agaricales</taxon>
        <taxon>Marasmiineae</taxon>
        <taxon>Mycenaceae</taxon>
        <taxon>Favolaschia</taxon>
    </lineage>
</organism>
<name>A0AAW0AIX0_9AGAR</name>
<evidence type="ECO:0000313" key="1">
    <source>
        <dbReference type="EMBL" id="KAK7012779.1"/>
    </source>
</evidence>
<reference evidence="1 2" key="1">
    <citation type="journal article" date="2024" name="J Genomics">
        <title>Draft genome sequencing and assembly of Favolaschia claudopus CIRM-BRFM 2984 isolated from oak limbs.</title>
        <authorList>
            <person name="Navarro D."/>
            <person name="Drula E."/>
            <person name="Chaduli D."/>
            <person name="Cazenave R."/>
            <person name="Ahrendt S."/>
            <person name="Wang J."/>
            <person name="Lipzen A."/>
            <person name="Daum C."/>
            <person name="Barry K."/>
            <person name="Grigoriev I.V."/>
            <person name="Favel A."/>
            <person name="Rosso M.N."/>
            <person name="Martin F."/>
        </authorList>
    </citation>
    <scope>NUCLEOTIDE SEQUENCE [LARGE SCALE GENOMIC DNA]</scope>
    <source>
        <strain evidence="1 2">CIRM-BRFM 2984</strain>
    </source>
</reference>
<dbReference type="AlphaFoldDB" id="A0AAW0AIX0"/>
<proteinExistence type="predicted"/>
<dbReference type="Proteomes" id="UP001362999">
    <property type="component" value="Unassembled WGS sequence"/>
</dbReference>
<comment type="caution">
    <text evidence="1">The sequence shown here is derived from an EMBL/GenBank/DDBJ whole genome shotgun (WGS) entry which is preliminary data.</text>
</comment>
<keyword evidence="2" id="KW-1185">Reference proteome</keyword>
<sequence>MFFTVVPPRVESTSLRALWIVFVLNFARLRPSRTVRAFKDVALTVRRMKRCQSLRLRMPTWRFGLHQSLPWAHRPTRLPATDANALDPKTTGKKLKEGIRWQVRRQTWSGRRSSVLLLSVSGGYNFQGTKKANFQATYDVWEERLSYPCLALVLLGRVALTFSAEIKELQYRRRIARLRVIPSALSGAWAPLHLGKIFFFDSADGDQSSSQFSAR</sequence>
<evidence type="ECO:0000313" key="2">
    <source>
        <dbReference type="Proteomes" id="UP001362999"/>
    </source>
</evidence>
<protein>
    <submittedName>
        <fullName evidence="1">Uncharacterized protein</fullName>
    </submittedName>
</protein>
<dbReference type="EMBL" id="JAWWNJ010000063">
    <property type="protein sequence ID" value="KAK7012779.1"/>
    <property type="molecule type" value="Genomic_DNA"/>
</dbReference>